<dbReference type="PANTHER" id="PTHR39324">
    <property type="entry name" value="CALCIUM DODECIN"/>
    <property type="match status" value="1"/>
</dbReference>
<dbReference type="SUPFAM" id="SSF89807">
    <property type="entry name" value="Dodecin-like"/>
    <property type="match status" value="1"/>
</dbReference>
<dbReference type="InterPro" id="IPR009923">
    <property type="entry name" value="Dodecin"/>
</dbReference>
<dbReference type="Pfam" id="PF07311">
    <property type="entry name" value="Dodecin"/>
    <property type="match status" value="1"/>
</dbReference>
<dbReference type="Proteomes" id="UP000198711">
    <property type="component" value="Unassembled WGS sequence"/>
</dbReference>
<dbReference type="InterPro" id="IPR025543">
    <property type="entry name" value="Dodecin-like"/>
</dbReference>
<dbReference type="AlphaFoldDB" id="A0A8X8ICJ0"/>
<dbReference type="PANTHER" id="PTHR39324:SF1">
    <property type="entry name" value="CALCIUM DODECIN"/>
    <property type="match status" value="1"/>
</dbReference>
<organism evidence="1 2">
    <name type="scientific">Hydrobacter penzbergensis</name>
    <dbReference type="NCBI Taxonomy" id="1235997"/>
    <lineage>
        <taxon>Bacteria</taxon>
        <taxon>Pseudomonadati</taxon>
        <taxon>Bacteroidota</taxon>
        <taxon>Chitinophagia</taxon>
        <taxon>Chitinophagales</taxon>
        <taxon>Chitinophagaceae</taxon>
        <taxon>Hydrobacter</taxon>
    </lineage>
</organism>
<comment type="caution">
    <text evidence="1">The sequence shown here is derived from an EMBL/GenBank/DDBJ whole genome shotgun (WGS) entry which is preliminary data.</text>
</comment>
<accession>A0A8X8ICJ0</accession>
<protein>
    <recommendedName>
        <fullName evidence="3">Dodecin domain-containing protein</fullName>
    </recommendedName>
</protein>
<dbReference type="RefSeq" id="WP_092723727.1">
    <property type="nucleotide sequence ID" value="NZ_FNNO01000007.1"/>
</dbReference>
<evidence type="ECO:0000313" key="2">
    <source>
        <dbReference type="Proteomes" id="UP000198711"/>
    </source>
</evidence>
<dbReference type="Gene3D" id="3.30.1660.10">
    <property type="entry name" value="Flavin-binding protein dodecin"/>
    <property type="match status" value="1"/>
</dbReference>
<proteinExistence type="predicted"/>
<keyword evidence="2" id="KW-1185">Reference proteome</keyword>
<dbReference type="EMBL" id="FNNO01000007">
    <property type="protein sequence ID" value="SDW93034.1"/>
    <property type="molecule type" value="Genomic_DNA"/>
</dbReference>
<gene>
    <name evidence="1" type="ORF">SAMN05444410_10776</name>
</gene>
<evidence type="ECO:0000313" key="1">
    <source>
        <dbReference type="EMBL" id="SDW93034.1"/>
    </source>
</evidence>
<name>A0A8X8ICJ0_9BACT</name>
<dbReference type="InterPro" id="IPR036694">
    <property type="entry name" value="Dodecin-like_sf"/>
</dbReference>
<reference evidence="1 2" key="1">
    <citation type="submission" date="2016-10" db="EMBL/GenBank/DDBJ databases">
        <authorList>
            <person name="Varghese N."/>
            <person name="Submissions S."/>
        </authorList>
    </citation>
    <scope>NUCLEOTIDE SEQUENCE [LARGE SCALE GENOMIC DNA]</scope>
    <source>
        <strain evidence="1 2">DSM 25353</strain>
    </source>
</reference>
<sequence length="70" mass="7865">MSILKVIEVMADSSKSWEDAAQKAITEAGKTLNNIRSIYVKDHSATVNKNKIVDYRITAKISFEIEKKHG</sequence>
<evidence type="ECO:0008006" key="3">
    <source>
        <dbReference type="Google" id="ProtNLM"/>
    </source>
</evidence>